<accession>A0A2S6N3J7</accession>
<organism evidence="2 3">
    <name type="scientific">Rhodopila globiformis</name>
    <name type="common">Rhodopseudomonas globiformis</name>
    <dbReference type="NCBI Taxonomy" id="1071"/>
    <lineage>
        <taxon>Bacteria</taxon>
        <taxon>Pseudomonadati</taxon>
        <taxon>Pseudomonadota</taxon>
        <taxon>Alphaproteobacteria</taxon>
        <taxon>Acetobacterales</taxon>
        <taxon>Acetobacteraceae</taxon>
        <taxon>Rhodopila</taxon>
    </lineage>
</organism>
<evidence type="ECO:0000313" key="3">
    <source>
        <dbReference type="Proteomes" id="UP000239724"/>
    </source>
</evidence>
<dbReference type="OrthoDB" id="8403091at2"/>
<keyword evidence="1" id="KW-0732">Signal</keyword>
<evidence type="ECO:0000256" key="1">
    <source>
        <dbReference type="SAM" id="SignalP"/>
    </source>
</evidence>
<proteinExistence type="predicted"/>
<sequence>MRPSRTVLAAGAAVLALTGLAGVASAETANAHVMTVRLPDGTIEQIRYSGDVPPRVVIAPDTAAFASPFAMFDQMTALMDRQAAAMMRTINAMMAQPFPGPATEAAFGAVPAGAGVCMHSVQITYTGHGQPRVVSQTSGDCGASGATAVPVQLPAAPVPAHNPHTIEVKAGNPYHNLVHPLIAWNN</sequence>
<reference evidence="2 3" key="1">
    <citation type="journal article" date="2018" name="Arch. Microbiol.">
        <title>New insights into the metabolic potential of the phototrophic purple bacterium Rhodopila globiformis DSM 161(T) from its draft genome sequence and evidence for a vanadium-dependent nitrogenase.</title>
        <authorList>
            <person name="Imhoff J.F."/>
            <person name="Rahn T."/>
            <person name="Kunzel S."/>
            <person name="Neulinger S.C."/>
        </authorList>
    </citation>
    <scope>NUCLEOTIDE SEQUENCE [LARGE SCALE GENOMIC DNA]</scope>
    <source>
        <strain evidence="2 3">DSM 161</strain>
    </source>
</reference>
<dbReference type="EMBL" id="NHRY01000232">
    <property type="protein sequence ID" value="PPQ29176.1"/>
    <property type="molecule type" value="Genomic_DNA"/>
</dbReference>
<evidence type="ECO:0000313" key="2">
    <source>
        <dbReference type="EMBL" id="PPQ29176.1"/>
    </source>
</evidence>
<keyword evidence="3" id="KW-1185">Reference proteome</keyword>
<name>A0A2S6N3J7_RHOGL</name>
<dbReference type="Proteomes" id="UP000239724">
    <property type="component" value="Unassembled WGS sequence"/>
</dbReference>
<feature type="signal peptide" evidence="1">
    <location>
        <begin position="1"/>
        <end position="26"/>
    </location>
</feature>
<feature type="chain" id="PRO_5015405410" evidence="1">
    <location>
        <begin position="27"/>
        <end position="186"/>
    </location>
</feature>
<gene>
    <name evidence="2" type="ORF">CCS01_22570</name>
</gene>
<dbReference type="RefSeq" id="WP_146101910.1">
    <property type="nucleotide sequence ID" value="NZ_NHRY01000232.1"/>
</dbReference>
<comment type="caution">
    <text evidence="2">The sequence shown here is derived from an EMBL/GenBank/DDBJ whole genome shotgun (WGS) entry which is preliminary data.</text>
</comment>
<protein>
    <submittedName>
        <fullName evidence="2">Uncharacterized protein</fullName>
    </submittedName>
</protein>
<dbReference type="AlphaFoldDB" id="A0A2S6N3J7"/>